<dbReference type="Proteomes" id="UP001165269">
    <property type="component" value="Unassembled WGS sequence"/>
</dbReference>
<dbReference type="Pfam" id="PF18906">
    <property type="entry name" value="Phage_tube_2"/>
    <property type="match status" value="1"/>
</dbReference>
<proteinExistence type="predicted"/>
<dbReference type="EMBL" id="JALDAY010000015">
    <property type="protein sequence ID" value="MCI3277527.1"/>
    <property type="molecule type" value="Genomic_DNA"/>
</dbReference>
<evidence type="ECO:0000313" key="1">
    <source>
        <dbReference type="EMBL" id="MCI3277527.1"/>
    </source>
</evidence>
<dbReference type="InterPro" id="IPR044000">
    <property type="entry name" value="Phage_tube_2"/>
</dbReference>
<sequence>MATGTGLDAQLMVGQESVWGTLVTPDHALEFNDESLKLDPTFLEPTGLRVGTKFKRASRVSISRKSVSGDVTLEHATRNMGLLWKHALASSAVPTQISSSTAYEQIHVPGDHRGLGLTIQVGRPEPSTGTVRPFTFAGCKVTAWEFSLSDNAIPTLKLTFDGRSEDTATALAAPAYVSGSAVFSFASATLKLGGTATTASGKTTVASNTAVATIINEITIAGAVPVAADRYGIGNSGLKAEQLENDTPTITGSLGAEFGKTELYDVFSSNTTKALVLALTGADAGGGNLETLEFVLPAVKFKQAAPNVGGPDVVSMSTDFEAYSDEVNPAIQVRIVSKDTTL</sequence>
<organism evidence="1 2">
    <name type="scientific">Streptomyces cylindrosporus</name>
    <dbReference type="NCBI Taxonomy" id="2927583"/>
    <lineage>
        <taxon>Bacteria</taxon>
        <taxon>Bacillati</taxon>
        <taxon>Actinomycetota</taxon>
        <taxon>Actinomycetes</taxon>
        <taxon>Kitasatosporales</taxon>
        <taxon>Streptomycetaceae</taxon>
        <taxon>Streptomyces</taxon>
    </lineage>
</organism>
<reference evidence="1" key="1">
    <citation type="submission" date="2022-03" db="EMBL/GenBank/DDBJ databases">
        <title>Streptomyces 7R015 and 7R016 isolated from Barleria lupulina in Thailand.</title>
        <authorList>
            <person name="Kanchanasin P."/>
            <person name="Phongsopitanun W."/>
            <person name="Tanasupawat S."/>
        </authorList>
    </citation>
    <scope>NUCLEOTIDE SEQUENCE</scope>
    <source>
        <strain evidence="1">7R015</strain>
    </source>
</reference>
<name>A0ABS9YJU5_9ACTN</name>
<protein>
    <submittedName>
        <fullName evidence="1">Phage tail tube protein</fullName>
    </submittedName>
</protein>
<evidence type="ECO:0000313" key="2">
    <source>
        <dbReference type="Proteomes" id="UP001165269"/>
    </source>
</evidence>
<accession>A0ABS9YJU5</accession>
<comment type="caution">
    <text evidence="1">The sequence shown here is derived from an EMBL/GenBank/DDBJ whole genome shotgun (WGS) entry which is preliminary data.</text>
</comment>
<keyword evidence="2" id="KW-1185">Reference proteome</keyword>
<dbReference type="RefSeq" id="WP_242775336.1">
    <property type="nucleotide sequence ID" value="NZ_JALDAY010000015.1"/>
</dbReference>
<gene>
    <name evidence="1" type="ORF">MQP27_41310</name>
</gene>